<evidence type="ECO:0000256" key="2">
    <source>
        <dbReference type="SAM" id="SignalP"/>
    </source>
</evidence>
<accession>A0A9P6KHL4</accession>
<evidence type="ECO:0000313" key="4">
    <source>
        <dbReference type="Proteomes" id="UP000780801"/>
    </source>
</evidence>
<feature type="compositionally biased region" description="Basic and acidic residues" evidence="1">
    <location>
        <begin position="39"/>
        <end position="57"/>
    </location>
</feature>
<dbReference type="Proteomes" id="UP000780801">
    <property type="component" value="Unassembled WGS sequence"/>
</dbReference>
<organism evidence="3 4">
    <name type="scientific">Lunasporangiospora selenospora</name>
    <dbReference type="NCBI Taxonomy" id="979761"/>
    <lineage>
        <taxon>Eukaryota</taxon>
        <taxon>Fungi</taxon>
        <taxon>Fungi incertae sedis</taxon>
        <taxon>Mucoromycota</taxon>
        <taxon>Mortierellomycotina</taxon>
        <taxon>Mortierellomycetes</taxon>
        <taxon>Mortierellales</taxon>
        <taxon>Mortierellaceae</taxon>
        <taxon>Lunasporangiospora</taxon>
    </lineage>
</organism>
<comment type="caution">
    <text evidence="3">The sequence shown here is derived from an EMBL/GenBank/DDBJ whole genome shotgun (WGS) entry which is preliminary data.</text>
</comment>
<keyword evidence="2" id="KW-0732">Signal</keyword>
<feature type="region of interest" description="Disordered" evidence="1">
    <location>
        <begin position="31"/>
        <end position="68"/>
    </location>
</feature>
<name>A0A9P6KHL4_9FUNG</name>
<dbReference type="EMBL" id="JAABOA010000268">
    <property type="protein sequence ID" value="KAF9585042.1"/>
    <property type="molecule type" value="Genomic_DNA"/>
</dbReference>
<dbReference type="AlphaFoldDB" id="A0A9P6KHL4"/>
<proteinExistence type="predicted"/>
<feature type="chain" id="PRO_5040374969" evidence="2">
    <location>
        <begin position="17"/>
        <end position="68"/>
    </location>
</feature>
<feature type="compositionally biased region" description="Polar residues" evidence="1">
    <location>
        <begin position="58"/>
        <end position="68"/>
    </location>
</feature>
<evidence type="ECO:0000256" key="1">
    <source>
        <dbReference type="SAM" id="MobiDB-lite"/>
    </source>
</evidence>
<sequence>MWLLTIIVSVPIFASSSYLLYKRLVLEETVPRPVPRPQHRPEEKEDDDFAKYLKDLESTQNQHPPKSV</sequence>
<gene>
    <name evidence="3" type="ORF">BGW38_004142</name>
</gene>
<dbReference type="OrthoDB" id="2444472at2759"/>
<protein>
    <submittedName>
        <fullName evidence="3">Uncharacterized protein</fullName>
    </submittedName>
</protein>
<evidence type="ECO:0000313" key="3">
    <source>
        <dbReference type="EMBL" id="KAF9585042.1"/>
    </source>
</evidence>
<feature type="signal peptide" evidence="2">
    <location>
        <begin position="1"/>
        <end position="16"/>
    </location>
</feature>
<keyword evidence="4" id="KW-1185">Reference proteome</keyword>
<reference evidence="3" key="1">
    <citation type="journal article" date="2020" name="Fungal Divers.">
        <title>Resolving the Mortierellaceae phylogeny through synthesis of multi-gene phylogenetics and phylogenomics.</title>
        <authorList>
            <person name="Vandepol N."/>
            <person name="Liber J."/>
            <person name="Desiro A."/>
            <person name="Na H."/>
            <person name="Kennedy M."/>
            <person name="Barry K."/>
            <person name="Grigoriev I.V."/>
            <person name="Miller A.N."/>
            <person name="O'Donnell K."/>
            <person name="Stajich J.E."/>
            <person name="Bonito G."/>
        </authorList>
    </citation>
    <scope>NUCLEOTIDE SEQUENCE</scope>
    <source>
        <strain evidence="3">KOD1015</strain>
    </source>
</reference>